<keyword evidence="3" id="KW-0732">Signal</keyword>
<evidence type="ECO:0000313" key="4">
    <source>
        <dbReference type="EMBL" id="RST96478.1"/>
    </source>
</evidence>
<evidence type="ECO:0000256" key="2">
    <source>
        <dbReference type="SAM" id="Phobius"/>
    </source>
</evidence>
<evidence type="ECO:0008006" key="6">
    <source>
        <dbReference type="Google" id="ProtNLM"/>
    </source>
</evidence>
<keyword evidence="2" id="KW-1133">Transmembrane helix</keyword>
<feature type="compositionally biased region" description="Polar residues" evidence="1">
    <location>
        <begin position="24"/>
        <end position="37"/>
    </location>
</feature>
<keyword evidence="5" id="KW-1185">Reference proteome</keyword>
<feature type="chain" id="PRO_5038861230" description="Gram-positive cocci surface proteins LPxTG domain-containing protein" evidence="3">
    <location>
        <begin position="22"/>
        <end position="89"/>
    </location>
</feature>
<evidence type="ECO:0000256" key="1">
    <source>
        <dbReference type="SAM" id="MobiDB-lite"/>
    </source>
</evidence>
<organism evidence="4 5">
    <name type="scientific">Vagococcus salmoninarum</name>
    <dbReference type="NCBI Taxonomy" id="2739"/>
    <lineage>
        <taxon>Bacteria</taxon>
        <taxon>Bacillati</taxon>
        <taxon>Bacillota</taxon>
        <taxon>Bacilli</taxon>
        <taxon>Lactobacillales</taxon>
        <taxon>Enterococcaceae</taxon>
        <taxon>Vagococcus</taxon>
    </lineage>
</organism>
<evidence type="ECO:0000313" key="5">
    <source>
        <dbReference type="Proteomes" id="UP000287239"/>
    </source>
</evidence>
<dbReference type="EMBL" id="NGJU01000007">
    <property type="protein sequence ID" value="RST96478.1"/>
    <property type="molecule type" value="Genomic_DNA"/>
</dbReference>
<sequence length="89" mass="9640">MIKKRLLMLVLLLVVSWGVFSHQGRTTATTSERSQVSPNPPPDSAGGPSRLPQTGNNQQVYLQVAGFLLLTCLVCWGKGRFSLKKGGSQ</sequence>
<reference evidence="4 5" key="1">
    <citation type="submission" date="2017-05" db="EMBL/GenBank/DDBJ databases">
        <title>Vagococcus spp. assemblies.</title>
        <authorList>
            <person name="Gulvik C.A."/>
        </authorList>
    </citation>
    <scope>NUCLEOTIDE SEQUENCE [LARGE SCALE GENOMIC DNA]</scope>
    <source>
        <strain evidence="4 5">NCFB 2777</strain>
    </source>
</reference>
<evidence type="ECO:0000256" key="3">
    <source>
        <dbReference type="SAM" id="SignalP"/>
    </source>
</evidence>
<dbReference type="NCBIfam" id="TIGR01167">
    <property type="entry name" value="LPXTG_anchor"/>
    <property type="match status" value="1"/>
</dbReference>
<feature type="signal peptide" evidence="3">
    <location>
        <begin position="1"/>
        <end position="21"/>
    </location>
</feature>
<name>A0A429ZS59_9ENTE</name>
<keyword evidence="2" id="KW-0472">Membrane</keyword>
<dbReference type="Proteomes" id="UP000287239">
    <property type="component" value="Unassembled WGS sequence"/>
</dbReference>
<keyword evidence="2" id="KW-0812">Transmembrane</keyword>
<dbReference type="AlphaFoldDB" id="A0A429ZS59"/>
<gene>
    <name evidence="4" type="ORF">CBF35_06090</name>
</gene>
<comment type="caution">
    <text evidence="4">The sequence shown here is derived from an EMBL/GenBank/DDBJ whole genome shotgun (WGS) entry which is preliminary data.</text>
</comment>
<proteinExistence type="predicted"/>
<feature type="region of interest" description="Disordered" evidence="1">
    <location>
        <begin position="24"/>
        <end position="54"/>
    </location>
</feature>
<protein>
    <recommendedName>
        <fullName evidence="6">Gram-positive cocci surface proteins LPxTG domain-containing protein</fullName>
    </recommendedName>
</protein>
<accession>A0A429ZS59</accession>
<feature type="transmembrane region" description="Helical" evidence="2">
    <location>
        <begin position="60"/>
        <end position="77"/>
    </location>
</feature>